<dbReference type="GO" id="GO:0005829">
    <property type="term" value="C:cytosol"/>
    <property type="evidence" value="ECO:0007669"/>
    <property type="project" value="UniProtKB-SubCell"/>
</dbReference>
<dbReference type="GO" id="GO:0046033">
    <property type="term" value="P:AMP metabolic process"/>
    <property type="evidence" value="ECO:0007669"/>
    <property type="project" value="UniProtKB-UniRule"/>
</dbReference>
<comment type="function">
    <text evidence="6">Catalyzes the reversible transfer of the terminal phosphate group between ATP and AMP. Plays an important role in cellular energy homeostasis and in adenine nucleotide metabolism. Adenylate kinase activity is critical for regulation of the phosphate utilization and the AMP de novo biosynthesis pathways.</text>
</comment>
<feature type="binding site" evidence="6">
    <location>
        <position position="72"/>
    </location>
    <ligand>
        <name>AMP</name>
        <dbReference type="ChEBI" id="CHEBI:456215"/>
    </ligand>
</feature>
<dbReference type="InterPro" id="IPR000850">
    <property type="entry name" value="Adenylat/UMP-CMP_kin"/>
</dbReference>
<evidence type="ECO:0000256" key="6">
    <source>
        <dbReference type="HAMAP-Rule" id="MF_03168"/>
    </source>
</evidence>
<feature type="region of interest" description="Disordered" evidence="7">
    <location>
        <begin position="1"/>
        <end position="41"/>
    </location>
</feature>
<feature type="binding site" evidence="6">
    <location>
        <position position="201"/>
    </location>
    <ligand>
        <name>AMP</name>
        <dbReference type="ChEBI" id="CHEBI:456215"/>
    </ligand>
</feature>
<dbReference type="SUPFAM" id="SSF57774">
    <property type="entry name" value="Microbial and mitochondrial ADK, insert 'zinc finger' domain"/>
    <property type="match status" value="1"/>
</dbReference>
<feature type="binding site" evidence="6">
    <location>
        <begin position="98"/>
        <end position="100"/>
    </location>
    <ligand>
        <name>AMP</name>
        <dbReference type="ChEBI" id="CHEBI:456215"/>
    </ligand>
</feature>
<comment type="domain">
    <text evidence="6">Consists of three domains, a large central CORE domain and two small peripheral domains, NMPbind and LID, which undergo movements during catalysis. The LID domain closes over the site of phosphoryl transfer upon ATP binding. Assembling and dissambling the active center during each catalytic cycle provides an effective means to prevent ATP hydrolysis.</text>
</comment>
<dbReference type="NCBIfam" id="NF001381">
    <property type="entry name" value="PRK00279.1-3"/>
    <property type="match status" value="1"/>
</dbReference>
<dbReference type="AlphaFoldDB" id="A0A914C0K6"/>
<dbReference type="NCBIfam" id="TIGR01351">
    <property type="entry name" value="adk"/>
    <property type="match status" value="1"/>
</dbReference>
<protein>
    <recommendedName>
        <fullName evidence="6">Adenylate kinase</fullName>
        <ecNumber evidence="6">2.7.4.3</ecNumber>
    </recommendedName>
    <alternativeName>
        <fullName evidence="6">ATP-AMP transphosphorylase</fullName>
    </alternativeName>
    <alternativeName>
        <fullName evidence="6">ATP:AMP phosphotransferase</fullName>
    </alternativeName>
    <alternativeName>
        <fullName evidence="6">Adenylate kinase cytosolic and mitochondrial</fullName>
    </alternativeName>
    <alternativeName>
        <fullName evidence="6">Adenylate monophosphate kinase</fullName>
    </alternativeName>
</protein>
<feature type="binding site" evidence="6">
    <location>
        <position position="133"/>
    </location>
    <ligand>
        <name>AMP</name>
        <dbReference type="ChEBI" id="CHEBI:456215"/>
    </ligand>
</feature>
<dbReference type="InterPro" id="IPR028587">
    <property type="entry name" value="AK2"/>
</dbReference>
<dbReference type="GO" id="GO:0006172">
    <property type="term" value="P:ADP biosynthetic process"/>
    <property type="evidence" value="ECO:0007669"/>
    <property type="project" value="UniProtKB-UniRule"/>
</dbReference>
<dbReference type="HAMAP" id="MF_03168">
    <property type="entry name" value="Adenylate_kinase_AK2"/>
    <property type="match status" value="1"/>
</dbReference>
<keyword evidence="4 6" id="KW-0067">ATP-binding</keyword>
<dbReference type="InterPro" id="IPR007862">
    <property type="entry name" value="Adenylate_kinase_lid-dom"/>
</dbReference>
<dbReference type="PANTHER" id="PTHR23359">
    <property type="entry name" value="NUCLEOTIDE KINASE"/>
    <property type="match status" value="1"/>
</dbReference>
<dbReference type="InterPro" id="IPR027417">
    <property type="entry name" value="P-loop_NTPase"/>
</dbReference>
<reference evidence="10" key="1">
    <citation type="submission" date="2022-11" db="UniProtKB">
        <authorList>
            <consortium name="WormBaseParasite"/>
        </authorList>
    </citation>
    <scope>IDENTIFICATION</scope>
</reference>
<dbReference type="CDD" id="cd01428">
    <property type="entry name" value="ADK"/>
    <property type="match status" value="1"/>
</dbReference>
<feature type="region of interest" description="NMPbind" evidence="6">
    <location>
        <begin position="71"/>
        <end position="100"/>
    </location>
</feature>
<comment type="similarity">
    <text evidence="6">Belongs to the adenylate kinase family. AK2 subfamily.</text>
</comment>
<dbReference type="InterPro" id="IPR033690">
    <property type="entry name" value="Adenylat_kinase_CS"/>
</dbReference>
<dbReference type="HAMAP" id="MF_00235">
    <property type="entry name" value="Adenylate_kinase_Adk"/>
    <property type="match status" value="1"/>
</dbReference>
<evidence type="ECO:0000256" key="1">
    <source>
        <dbReference type="ARBA" id="ARBA00022679"/>
    </source>
</evidence>
<evidence type="ECO:0000256" key="2">
    <source>
        <dbReference type="ARBA" id="ARBA00022741"/>
    </source>
</evidence>
<feature type="binding site" evidence="6">
    <location>
        <position position="240"/>
    </location>
    <ligand>
        <name>ATP</name>
        <dbReference type="ChEBI" id="CHEBI:30616"/>
    </ligand>
</feature>
<feature type="region of interest" description="LID" evidence="6">
    <location>
        <begin position="167"/>
        <end position="204"/>
    </location>
</feature>
<organism evidence="9 10">
    <name type="scientific">Acrobeloides nanus</name>
    <dbReference type="NCBI Taxonomy" id="290746"/>
    <lineage>
        <taxon>Eukaryota</taxon>
        <taxon>Metazoa</taxon>
        <taxon>Ecdysozoa</taxon>
        <taxon>Nematoda</taxon>
        <taxon>Chromadorea</taxon>
        <taxon>Rhabditida</taxon>
        <taxon>Tylenchina</taxon>
        <taxon>Cephalobomorpha</taxon>
        <taxon>Cephaloboidea</taxon>
        <taxon>Cephalobidae</taxon>
        <taxon>Acrobeloides</taxon>
    </lineage>
</organism>
<evidence type="ECO:0000259" key="8">
    <source>
        <dbReference type="Pfam" id="PF05191"/>
    </source>
</evidence>
<feature type="binding site" evidence="6">
    <location>
        <position position="212"/>
    </location>
    <ligand>
        <name>AMP</name>
        <dbReference type="ChEBI" id="CHEBI:456215"/>
    </ligand>
</feature>
<feature type="binding site" evidence="6">
    <location>
        <position position="168"/>
    </location>
    <ligand>
        <name>ATP</name>
        <dbReference type="ChEBI" id="CHEBI:30616"/>
    </ligand>
</feature>
<keyword evidence="3 6" id="KW-0418">Kinase</keyword>
<keyword evidence="5 6" id="KW-0496">Mitochondrion</keyword>
<keyword evidence="6" id="KW-0963">Cytoplasm</keyword>
<dbReference type="GO" id="GO:0046034">
    <property type="term" value="P:ATP metabolic process"/>
    <property type="evidence" value="ECO:0007669"/>
    <property type="project" value="UniProtKB-UniRule"/>
</dbReference>
<dbReference type="InterPro" id="IPR036193">
    <property type="entry name" value="ADK_active_lid_dom_sf"/>
</dbReference>
<dbReference type="PROSITE" id="PS00113">
    <property type="entry name" value="ADENYLATE_KINASE"/>
    <property type="match status" value="1"/>
</dbReference>
<comment type="subcellular location">
    <subcellularLocation>
        <location evidence="6">Cytoplasm</location>
        <location evidence="6">Cytosol</location>
    </subcellularLocation>
    <subcellularLocation>
        <location evidence="6">Mitochondrion intermembrane space</location>
    </subcellularLocation>
    <text evidence="6">Predominantly mitochondrial.</text>
</comment>
<feature type="region of interest" description="Disordered" evidence="7">
    <location>
        <begin position="180"/>
        <end position="204"/>
    </location>
</feature>
<evidence type="ECO:0000256" key="5">
    <source>
        <dbReference type="ARBA" id="ARBA00023128"/>
    </source>
</evidence>
<dbReference type="GO" id="GO:0004017">
    <property type="term" value="F:AMP kinase activity"/>
    <property type="evidence" value="ECO:0007669"/>
    <property type="project" value="UniProtKB-UniRule"/>
</dbReference>
<evidence type="ECO:0000256" key="3">
    <source>
        <dbReference type="ARBA" id="ARBA00022777"/>
    </source>
</evidence>
<comment type="subunit">
    <text evidence="6">Monomer.</text>
</comment>
<proteinExistence type="inferred from homology"/>
<feature type="binding site" evidence="6">
    <location>
        <begin position="126"/>
        <end position="129"/>
    </location>
    <ligand>
        <name>AMP</name>
        <dbReference type="ChEBI" id="CHEBI:456215"/>
    </ligand>
</feature>
<dbReference type="EC" id="2.7.4.3" evidence="6"/>
<evidence type="ECO:0000256" key="7">
    <source>
        <dbReference type="SAM" id="MobiDB-lite"/>
    </source>
</evidence>
<dbReference type="GO" id="GO:0005524">
    <property type="term" value="F:ATP binding"/>
    <property type="evidence" value="ECO:0007669"/>
    <property type="project" value="UniProtKB-KW"/>
</dbReference>
<keyword evidence="9" id="KW-1185">Reference proteome</keyword>
<sequence length="266" mass="29806">MPLPEKIVWPWDPAFEPQKHKRKTAEELPAPTPEAKPTERGIRAVLLGPPGSGKGTQAPNFAKKFHACHLATGDLLRAELSSGTKLSEEFKKYMDAGQLVPDDLVCQLVDQTLDRPDCKSGFILDGFPRTTVQAEKLDELLDKRKSPLDAVVELSIDDDLLVRRITGRLFHIPSGRSYHEEFNPPKKPMTDDVTGEPLTKRSDDNEGVLKKRLGVYHQQTQPLVDYYTKHGIHTSIDASLPMQEVSAKIDALFTKLTSIKNRTDFE</sequence>
<feature type="domain" description="Adenylate kinase active site lid" evidence="8">
    <location>
        <begin position="168"/>
        <end position="203"/>
    </location>
</feature>
<name>A0A914C0K6_9BILA</name>
<evidence type="ECO:0000313" key="10">
    <source>
        <dbReference type="WBParaSite" id="ACRNAN_Path_1446.g5663.t1"/>
    </source>
</evidence>
<evidence type="ECO:0000256" key="4">
    <source>
        <dbReference type="ARBA" id="ARBA00022840"/>
    </source>
</evidence>
<dbReference type="SUPFAM" id="SSF52540">
    <property type="entry name" value="P-loop containing nucleoside triphosphate hydrolases"/>
    <property type="match status" value="1"/>
</dbReference>
<keyword evidence="2 6" id="KW-0547">Nucleotide-binding</keyword>
<dbReference type="GO" id="GO:0005758">
    <property type="term" value="C:mitochondrial intermembrane space"/>
    <property type="evidence" value="ECO:0007669"/>
    <property type="project" value="UniProtKB-SubCell"/>
</dbReference>
<dbReference type="Pfam" id="PF05191">
    <property type="entry name" value="ADK_lid"/>
    <property type="match status" value="1"/>
</dbReference>
<feature type="compositionally biased region" description="Basic and acidic residues" evidence="7">
    <location>
        <begin position="180"/>
        <end position="190"/>
    </location>
</feature>
<dbReference type="InterPro" id="IPR006259">
    <property type="entry name" value="Adenyl_kin_sub"/>
</dbReference>
<keyword evidence="1 6" id="KW-0808">Transferase</keyword>
<dbReference type="FunFam" id="3.40.50.300:FF:000106">
    <property type="entry name" value="Adenylate kinase mitochondrial"/>
    <property type="match status" value="1"/>
</dbReference>
<accession>A0A914C0K6</accession>
<dbReference type="PRINTS" id="PR00094">
    <property type="entry name" value="ADENYLTKNASE"/>
</dbReference>
<dbReference type="Gene3D" id="3.40.50.300">
    <property type="entry name" value="P-loop containing nucleotide triphosphate hydrolases"/>
    <property type="match status" value="1"/>
</dbReference>
<dbReference type="Proteomes" id="UP000887540">
    <property type="component" value="Unplaced"/>
</dbReference>
<dbReference type="WBParaSite" id="ACRNAN_Path_1446.g5663.t1">
    <property type="protein sequence ID" value="ACRNAN_Path_1446.g5663.t1"/>
    <property type="gene ID" value="ACRNAN_Path_1446.g5663"/>
</dbReference>
<feature type="binding site" evidence="6">
    <location>
        <begin position="177"/>
        <end position="178"/>
    </location>
    <ligand>
        <name>ATP</name>
        <dbReference type="ChEBI" id="CHEBI:30616"/>
    </ligand>
</feature>
<feature type="binding site" evidence="6">
    <location>
        <position position="77"/>
    </location>
    <ligand>
        <name>AMP</name>
        <dbReference type="ChEBI" id="CHEBI:456215"/>
    </ligand>
</feature>
<feature type="binding site" evidence="6">
    <location>
        <begin position="51"/>
        <end position="56"/>
    </location>
    <ligand>
        <name>ATP</name>
        <dbReference type="ChEBI" id="CHEBI:30616"/>
    </ligand>
</feature>
<evidence type="ECO:0000313" key="9">
    <source>
        <dbReference type="Proteomes" id="UP000887540"/>
    </source>
</evidence>
<dbReference type="Pfam" id="PF00406">
    <property type="entry name" value="ADK"/>
    <property type="match status" value="1"/>
</dbReference>
<dbReference type="NCBIfam" id="NF011100">
    <property type="entry name" value="PRK14527.1"/>
    <property type="match status" value="1"/>
</dbReference>
<comment type="catalytic activity">
    <reaction evidence="6">
        <text>AMP + ATP = 2 ADP</text>
        <dbReference type="Rhea" id="RHEA:12973"/>
        <dbReference type="ChEBI" id="CHEBI:30616"/>
        <dbReference type="ChEBI" id="CHEBI:456215"/>
        <dbReference type="ChEBI" id="CHEBI:456216"/>
        <dbReference type="EC" id="2.7.4.3"/>
    </reaction>
</comment>